<evidence type="ECO:0000256" key="2">
    <source>
        <dbReference type="ARBA" id="ARBA00023136"/>
    </source>
</evidence>
<dbReference type="GO" id="GO:0034066">
    <property type="term" value="C:Ric1-Rgp1 guanyl-nucleotide exchange factor complex"/>
    <property type="evidence" value="ECO:0007669"/>
    <property type="project" value="InterPro"/>
</dbReference>
<dbReference type="OrthoDB" id="67540at2759"/>
<dbReference type="AlphaFoldDB" id="A0A9P0QL34"/>
<dbReference type="GO" id="GO:0005829">
    <property type="term" value="C:cytosol"/>
    <property type="evidence" value="ECO:0007669"/>
    <property type="project" value="TreeGrafter"/>
</dbReference>
<evidence type="ECO:0000256" key="3">
    <source>
        <dbReference type="SAM" id="MobiDB-lite"/>
    </source>
</evidence>
<keyword evidence="6" id="KW-1185">Reference proteome</keyword>
<dbReference type="PANTHER" id="PTHR22746">
    <property type="entry name" value="RAB6A-GEF COMPLEX PARTNER PROTEIN 1"/>
    <property type="match status" value="1"/>
</dbReference>
<sequence length="1127" mass="129155">MVAVALHKKVFHIQIIHTARDMVWVDSSPTLQAPYVEQEHPLSIISIPHSPLYVILTKSSISVYHQYTLLPLKSHTRTKESLDLHGSNLSCKAQYYSVNSAKLQEANHINIFVKTSSTHLIIYSIEVNYNRSFFQILDSKSDEILQLGLPLINTISSFSLSNLLKSATRSIITGGDHMQGLENIEHINNHEAEDEANNFQVPYLKLSIHKILKVSIGIDTFWLKNNSHNLFIFKNGELQIINVKSFNNDVYRFDEFEWYKSETDSPVTYVQYNEWFNYFLFTNEVGDIWYMSFNNENKLQGYKLGDKVIQQRRISIQFNPQINIFILQRIDADSTDSVLSLFRVESFDRARLTLIKSVAIPYTNKQTHLTSKTLDTHSGSPGMIVHSINWSPCGEFFTVVIDHHWLIFSKFGNCTFNSGEISKELTFEGGHDGNSTGPTSINSDFRFLHPSEVLITPNSKNIILIDSSNTTVYSIDLLTLTNNSDRNDDNSGIDLIFASNDYLSLYNNEKGISTLYKYPILPHFKNIIRKMSHQCAIGRGRGVVNSGLIGKNCLPAKLTIASNSSNQISISYGDKISLSTPYSTNPIPGDVNHILWFNFKNYFMETMNIIDHFWYQNYLILINRSYNNSEDEKTENGTENVNKLTDEIIILNCSSTRYGNGGINVKFDSDLIIWRYNLKQSIICHQFQSNESNFYNSGAESNTEESDLNGHDLSEINGNRNGSKEETSGQNLSDNLIVVTNEYKIIIFKFTFSKQKVKRSPQLFIGINKTIYLKTIAQKLLINNISQINLIDNKHFLILLNTGEFYILKNQVEDPKVYDLILLNNCVDFFKFKSIFHQQYMYLFTGSSILVYTLRDIINSSSNTLVYPIVIKLDEYFQPLTIQLSTGKSINLLGLENFASYKNKYLMLKTRINHKLILNNFVESDIIKNKGNKNVLAVFSKYERFSNFHYCLELLLFKYLTNLDNELVSSSMSPSPAPSAENEVYSSGGSVLKLLIHVIDSQSGSSSESIYINCLRKIEVGFWHKFFDTLQTTPLKFMNKLISIGEVELCYNYLIIYLNFKKEYEVPVAGNGKVQLLDSQDKQIILSIIKMLDTAKKWDWCFELCRFIKLLDPSSELLRLIKKEVDV</sequence>
<dbReference type="PANTHER" id="PTHR22746:SF10">
    <property type="entry name" value="GUANINE NUCLEOTIDE EXCHANGE FACTOR SUBUNIT RIC1"/>
    <property type="match status" value="1"/>
</dbReference>
<name>A0A9P0QL34_9ASCO</name>
<dbReference type="Proteomes" id="UP000837801">
    <property type="component" value="Unassembled WGS sequence"/>
</dbReference>
<comment type="caution">
    <text evidence="5">The sequence shown here is derived from an EMBL/GenBank/DDBJ whole genome shotgun (WGS) entry which is preliminary data.</text>
</comment>
<feature type="domain" description="RIC1 C-terminal alpha solenoid region" evidence="4">
    <location>
        <begin position="927"/>
        <end position="1125"/>
    </location>
</feature>
<evidence type="ECO:0000256" key="1">
    <source>
        <dbReference type="ARBA" id="ARBA00004370"/>
    </source>
</evidence>
<dbReference type="SUPFAM" id="SSF82171">
    <property type="entry name" value="DPP6 N-terminal domain-like"/>
    <property type="match status" value="1"/>
</dbReference>
<feature type="region of interest" description="Disordered" evidence="3">
    <location>
        <begin position="696"/>
        <end position="729"/>
    </location>
</feature>
<gene>
    <name evidence="5" type="ORF">CLIB1423_02S11628</name>
</gene>
<keyword evidence="2" id="KW-0472">Membrane</keyword>
<proteinExistence type="predicted"/>
<dbReference type="InterPro" id="IPR009771">
    <property type="entry name" value="RIC1_C"/>
</dbReference>
<evidence type="ECO:0000313" key="6">
    <source>
        <dbReference type="Proteomes" id="UP000837801"/>
    </source>
</evidence>
<dbReference type="InterPro" id="IPR040096">
    <property type="entry name" value="Ric1"/>
</dbReference>
<accession>A0A9P0QL34</accession>
<protein>
    <recommendedName>
        <fullName evidence="4">RIC1 C-terminal alpha solenoid region domain-containing protein</fullName>
    </recommendedName>
</protein>
<evidence type="ECO:0000313" key="5">
    <source>
        <dbReference type="EMBL" id="CAH2351073.1"/>
    </source>
</evidence>
<reference evidence="5" key="1">
    <citation type="submission" date="2022-03" db="EMBL/GenBank/DDBJ databases">
        <authorList>
            <person name="Legras J.-L."/>
            <person name="Devillers H."/>
            <person name="Grondin C."/>
        </authorList>
    </citation>
    <scope>NUCLEOTIDE SEQUENCE</scope>
    <source>
        <strain evidence="5">CLIB 1423</strain>
    </source>
</reference>
<dbReference type="EMBL" id="CAKXYY010000002">
    <property type="protein sequence ID" value="CAH2351073.1"/>
    <property type="molecule type" value="Genomic_DNA"/>
</dbReference>
<dbReference type="GO" id="GO:0006886">
    <property type="term" value="P:intracellular protein transport"/>
    <property type="evidence" value="ECO:0007669"/>
    <property type="project" value="InterPro"/>
</dbReference>
<dbReference type="GO" id="GO:0042147">
    <property type="term" value="P:retrograde transport, endosome to Golgi"/>
    <property type="evidence" value="ECO:0007669"/>
    <property type="project" value="TreeGrafter"/>
</dbReference>
<comment type="subcellular location">
    <subcellularLocation>
        <location evidence="1">Membrane</location>
    </subcellularLocation>
</comment>
<organism evidence="5 6">
    <name type="scientific">[Candida] railenensis</name>
    <dbReference type="NCBI Taxonomy" id="45579"/>
    <lineage>
        <taxon>Eukaryota</taxon>
        <taxon>Fungi</taxon>
        <taxon>Dikarya</taxon>
        <taxon>Ascomycota</taxon>
        <taxon>Saccharomycotina</taxon>
        <taxon>Pichiomycetes</taxon>
        <taxon>Debaryomycetaceae</taxon>
        <taxon>Kurtzmaniella</taxon>
    </lineage>
</organism>
<evidence type="ECO:0000259" key="4">
    <source>
        <dbReference type="Pfam" id="PF07064"/>
    </source>
</evidence>
<dbReference type="GO" id="GO:0000139">
    <property type="term" value="C:Golgi membrane"/>
    <property type="evidence" value="ECO:0007669"/>
    <property type="project" value="TreeGrafter"/>
</dbReference>
<dbReference type="Pfam" id="PF07064">
    <property type="entry name" value="RIC1"/>
    <property type="match status" value="1"/>
</dbReference>